<dbReference type="RefSeq" id="WP_002317742.1">
    <property type="nucleotide sequence ID" value="NZ_CP120355.1"/>
</dbReference>
<evidence type="ECO:0000259" key="13">
    <source>
        <dbReference type="PROSITE" id="PS50146"/>
    </source>
</evidence>
<dbReference type="GO" id="GO:0005524">
    <property type="term" value="F:ATP binding"/>
    <property type="evidence" value="ECO:0007669"/>
    <property type="project" value="UniProtKB-KW"/>
</dbReference>
<dbReference type="EMBL" id="LRHK01000001">
    <property type="protein sequence ID" value="KWX19074.1"/>
    <property type="molecule type" value="Genomic_DNA"/>
</dbReference>
<dbReference type="GO" id="GO:0004143">
    <property type="term" value="F:ATP-dependent diacylglycerol kinase activity"/>
    <property type="evidence" value="ECO:0007669"/>
    <property type="project" value="TreeGrafter"/>
</dbReference>
<proteinExistence type="inferred from homology"/>
<protein>
    <submittedName>
        <fullName evidence="14">Diacylglycerol kinase</fullName>
    </submittedName>
</protein>
<dbReference type="Gene3D" id="3.40.50.10330">
    <property type="entry name" value="Probable inorganic polyphosphate/atp-NAD kinase, domain 1"/>
    <property type="match status" value="1"/>
</dbReference>
<dbReference type="InterPro" id="IPR016064">
    <property type="entry name" value="NAD/diacylglycerol_kinase_sf"/>
</dbReference>
<keyword evidence="4" id="KW-0808">Transferase</keyword>
<evidence type="ECO:0000313" key="15">
    <source>
        <dbReference type="Proteomes" id="UP000070452"/>
    </source>
</evidence>
<dbReference type="Proteomes" id="UP000070452">
    <property type="component" value="Unassembled WGS sequence"/>
</dbReference>
<comment type="similarity">
    <text evidence="2">Belongs to the diacylglycerol/lipid kinase family.</text>
</comment>
<name>A0A132P9T8_ENTFC</name>
<accession>A0A132P9T8</accession>
<dbReference type="InterPro" id="IPR050187">
    <property type="entry name" value="Lipid_Phosphate_FormReg"/>
</dbReference>
<keyword evidence="8" id="KW-0067">ATP-binding</keyword>
<dbReference type="SMART" id="SM00046">
    <property type="entry name" value="DAGKc"/>
    <property type="match status" value="1"/>
</dbReference>
<evidence type="ECO:0000256" key="8">
    <source>
        <dbReference type="ARBA" id="ARBA00022840"/>
    </source>
</evidence>
<dbReference type="AlphaFoldDB" id="A0A132P9T8"/>
<keyword evidence="12" id="KW-1208">Phospholipid metabolism</keyword>
<comment type="cofactor">
    <cofactor evidence="1">
        <name>Mg(2+)</name>
        <dbReference type="ChEBI" id="CHEBI:18420"/>
    </cofactor>
</comment>
<dbReference type="Pfam" id="PF19279">
    <property type="entry name" value="YegS_C"/>
    <property type="match status" value="1"/>
</dbReference>
<dbReference type="PANTHER" id="PTHR12358:SF106">
    <property type="entry name" value="LIPID KINASE YEGS"/>
    <property type="match status" value="1"/>
</dbReference>
<evidence type="ECO:0000256" key="6">
    <source>
        <dbReference type="ARBA" id="ARBA00022741"/>
    </source>
</evidence>
<keyword evidence="7 14" id="KW-0418">Kinase</keyword>
<evidence type="ECO:0000256" key="5">
    <source>
        <dbReference type="ARBA" id="ARBA00022723"/>
    </source>
</evidence>
<dbReference type="GO" id="GO:0008654">
    <property type="term" value="P:phospholipid biosynthetic process"/>
    <property type="evidence" value="ECO:0007669"/>
    <property type="project" value="UniProtKB-KW"/>
</dbReference>
<dbReference type="PROSITE" id="PS50146">
    <property type="entry name" value="DAGK"/>
    <property type="match status" value="1"/>
</dbReference>
<keyword evidence="10" id="KW-0443">Lipid metabolism</keyword>
<dbReference type="Gene3D" id="2.60.200.40">
    <property type="match status" value="1"/>
</dbReference>
<organism evidence="14 15">
    <name type="scientific">Enterococcus faecium</name>
    <name type="common">Streptococcus faecium</name>
    <dbReference type="NCBI Taxonomy" id="1352"/>
    <lineage>
        <taxon>Bacteria</taxon>
        <taxon>Bacillati</taxon>
        <taxon>Bacillota</taxon>
        <taxon>Bacilli</taxon>
        <taxon>Lactobacillales</taxon>
        <taxon>Enterococcaceae</taxon>
        <taxon>Enterococcus</taxon>
    </lineage>
</organism>
<sequence length="302" mass="34113">MEKLLVFYNKSSGKDEGEKLARWFQDYVKEKQPELYVELAETGPSIDDAELVKKAEAIEADTLVIIGGDGTIHHIVQAFQKTLSQYHVGLLPGGTVNNLARVLEIPLKKEEAADVILEGNVRKIDYGQVNDEVIISTLTIGILADIAVWISQEEKQRYGSWIFIKKFFKLLLKKKKYHLDLETDEEHWKGKSQLLTVTMSNSVGGFTNFDDSATPDDGKFHVTIVPSLDIFRFIFYLPRIMRGKFYTIPGITYFTAKRMKIQAQEKSVGTRTDGDTTDDLPVELSVVSKGLTVYSPKKEEKA</sequence>
<comment type="caution">
    <text evidence="14">The sequence shown here is derived from an EMBL/GenBank/DDBJ whole genome shotgun (WGS) entry which is preliminary data.</text>
</comment>
<keyword evidence="5" id="KW-0479">Metal-binding</keyword>
<evidence type="ECO:0000256" key="2">
    <source>
        <dbReference type="ARBA" id="ARBA00005983"/>
    </source>
</evidence>
<evidence type="ECO:0000256" key="12">
    <source>
        <dbReference type="ARBA" id="ARBA00023264"/>
    </source>
</evidence>
<dbReference type="InterPro" id="IPR001206">
    <property type="entry name" value="Diacylglycerol_kinase_cat_dom"/>
</dbReference>
<dbReference type="InterPro" id="IPR005218">
    <property type="entry name" value="Diacylglycerol/lipid_kinase"/>
</dbReference>
<evidence type="ECO:0000256" key="7">
    <source>
        <dbReference type="ARBA" id="ARBA00022777"/>
    </source>
</evidence>
<dbReference type="Pfam" id="PF00781">
    <property type="entry name" value="DAGK_cat"/>
    <property type="match status" value="1"/>
</dbReference>
<gene>
    <name evidence="14" type="ORF">AWT83_11550</name>
</gene>
<keyword evidence="6" id="KW-0547">Nucleotide-binding</keyword>
<dbReference type="GO" id="GO:0005886">
    <property type="term" value="C:plasma membrane"/>
    <property type="evidence" value="ECO:0007669"/>
    <property type="project" value="TreeGrafter"/>
</dbReference>
<evidence type="ECO:0000256" key="10">
    <source>
        <dbReference type="ARBA" id="ARBA00023098"/>
    </source>
</evidence>
<evidence type="ECO:0000256" key="1">
    <source>
        <dbReference type="ARBA" id="ARBA00001946"/>
    </source>
</evidence>
<evidence type="ECO:0000256" key="9">
    <source>
        <dbReference type="ARBA" id="ARBA00022842"/>
    </source>
</evidence>
<reference evidence="14 15" key="1">
    <citation type="submission" date="2016-01" db="EMBL/GenBank/DDBJ databases">
        <title>Molecular Mechanisms for transfer of large genomic segments between Enterococcus faecium strains.</title>
        <authorList>
            <person name="Garcia-Solache M.A."/>
            <person name="Lebreton F."/>
            <person name="Mclaughlin R.E."/>
            <person name="Whiteaker J.D."/>
            <person name="Gilmore M.S."/>
            <person name="Rice L.B."/>
        </authorList>
    </citation>
    <scope>NUCLEOTIDE SEQUENCE [LARGE SCALE GENOMIC DNA]</scope>
    <source>
        <strain evidence="14 15">D344RRF x C68</strain>
    </source>
</reference>
<keyword evidence="9" id="KW-0460">Magnesium</keyword>
<dbReference type="InterPro" id="IPR045540">
    <property type="entry name" value="YegS/DAGK_C"/>
</dbReference>
<dbReference type="InterPro" id="IPR017438">
    <property type="entry name" value="ATP-NAD_kinase_N"/>
</dbReference>
<evidence type="ECO:0000313" key="14">
    <source>
        <dbReference type="EMBL" id="KWX19074.1"/>
    </source>
</evidence>
<dbReference type="PANTHER" id="PTHR12358">
    <property type="entry name" value="SPHINGOSINE KINASE"/>
    <property type="match status" value="1"/>
</dbReference>
<dbReference type="NCBIfam" id="TIGR00147">
    <property type="entry name" value="YegS/Rv2252/BmrU family lipid kinase"/>
    <property type="match status" value="1"/>
</dbReference>
<dbReference type="GO" id="GO:0046872">
    <property type="term" value="F:metal ion binding"/>
    <property type="evidence" value="ECO:0007669"/>
    <property type="project" value="UniProtKB-KW"/>
</dbReference>
<evidence type="ECO:0000256" key="4">
    <source>
        <dbReference type="ARBA" id="ARBA00022679"/>
    </source>
</evidence>
<keyword evidence="3" id="KW-0444">Lipid biosynthesis</keyword>
<evidence type="ECO:0000256" key="11">
    <source>
        <dbReference type="ARBA" id="ARBA00023209"/>
    </source>
</evidence>
<evidence type="ECO:0000256" key="3">
    <source>
        <dbReference type="ARBA" id="ARBA00022516"/>
    </source>
</evidence>
<feature type="domain" description="DAGKc" evidence="13">
    <location>
        <begin position="1"/>
        <end position="133"/>
    </location>
</feature>
<dbReference type="SUPFAM" id="SSF111331">
    <property type="entry name" value="NAD kinase/diacylglycerol kinase-like"/>
    <property type="match status" value="1"/>
</dbReference>
<keyword evidence="11" id="KW-0594">Phospholipid biosynthesis</keyword>